<dbReference type="SMART" id="SM00091">
    <property type="entry name" value="PAS"/>
    <property type="match status" value="1"/>
</dbReference>
<organism evidence="3 4">
    <name type="scientific">Nannochloropsis gaditana</name>
    <dbReference type="NCBI Taxonomy" id="72520"/>
    <lineage>
        <taxon>Eukaryota</taxon>
        <taxon>Sar</taxon>
        <taxon>Stramenopiles</taxon>
        <taxon>Ochrophyta</taxon>
        <taxon>Eustigmatophyceae</taxon>
        <taxon>Eustigmatales</taxon>
        <taxon>Monodopsidaceae</taxon>
        <taxon>Nannochloropsis</taxon>
    </lineage>
</organism>
<keyword evidence="4" id="KW-1185">Reference proteome</keyword>
<keyword evidence="3" id="KW-0418">Kinase</keyword>
<dbReference type="Pfam" id="PF13188">
    <property type="entry name" value="PAS_8"/>
    <property type="match status" value="1"/>
</dbReference>
<feature type="region of interest" description="Disordered" evidence="1">
    <location>
        <begin position="53"/>
        <end position="94"/>
    </location>
</feature>
<feature type="region of interest" description="Disordered" evidence="1">
    <location>
        <begin position="261"/>
        <end position="317"/>
    </location>
</feature>
<dbReference type="EMBL" id="AZIL01001544">
    <property type="protein sequence ID" value="EWM23655.1"/>
    <property type="molecule type" value="Genomic_DNA"/>
</dbReference>
<dbReference type="OrthoDB" id="10317124at2759"/>
<feature type="compositionally biased region" description="Polar residues" evidence="1">
    <location>
        <begin position="22"/>
        <end position="32"/>
    </location>
</feature>
<feature type="compositionally biased region" description="Low complexity" evidence="1">
    <location>
        <begin position="111"/>
        <end position="130"/>
    </location>
</feature>
<gene>
    <name evidence="3" type="ORF">Naga_100191g12</name>
</gene>
<feature type="domain" description="PAS" evidence="2">
    <location>
        <begin position="373"/>
        <end position="412"/>
    </location>
</feature>
<dbReference type="Gene3D" id="3.30.450.20">
    <property type="entry name" value="PAS domain"/>
    <property type="match status" value="1"/>
</dbReference>
<dbReference type="Proteomes" id="UP000019335">
    <property type="component" value="Chromosome 16"/>
</dbReference>
<keyword evidence="3" id="KW-0808">Transferase</keyword>
<protein>
    <submittedName>
        <fullName evidence="3">Pas pac sensor hybrid histidine kinase</fullName>
    </submittedName>
</protein>
<evidence type="ECO:0000313" key="3">
    <source>
        <dbReference type="EMBL" id="EWM23655.1"/>
    </source>
</evidence>
<feature type="region of interest" description="Disordered" evidence="1">
    <location>
        <begin position="179"/>
        <end position="232"/>
    </location>
</feature>
<reference evidence="3 4" key="1">
    <citation type="journal article" date="2014" name="Mol. Plant">
        <title>Chromosome Scale Genome Assembly and Transcriptome Profiling of Nannochloropsis gaditana in Nitrogen Depletion.</title>
        <authorList>
            <person name="Corteggiani Carpinelli E."/>
            <person name="Telatin A."/>
            <person name="Vitulo N."/>
            <person name="Forcato C."/>
            <person name="D'Angelo M."/>
            <person name="Schiavon R."/>
            <person name="Vezzi A."/>
            <person name="Giacometti G.M."/>
            <person name="Morosinotto T."/>
            <person name="Valle G."/>
        </authorList>
    </citation>
    <scope>NUCLEOTIDE SEQUENCE [LARGE SCALE GENOMIC DNA]</scope>
    <source>
        <strain evidence="3 4">B-31</strain>
    </source>
</reference>
<dbReference type="SUPFAM" id="SSF55785">
    <property type="entry name" value="PYP-like sensor domain (PAS domain)"/>
    <property type="match status" value="1"/>
</dbReference>
<proteinExistence type="predicted"/>
<feature type="compositionally biased region" description="Polar residues" evidence="1">
    <location>
        <begin position="213"/>
        <end position="230"/>
    </location>
</feature>
<name>W7T9G2_9STRA</name>
<feature type="compositionally biased region" description="Low complexity" evidence="1">
    <location>
        <begin position="179"/>
        <end position="201"/>
    </location>
</feature>
<feature type="compositionally biased region" description="Low complexity" evidence="1">
    <location>
        <begin position="58"/>
        <end position="69"/>
    </location>
</feature>
<comment type="caution">
    <text evidence="3">The sequence shown here is derived from an EMBL/GenBank/DDBJ whole genome shotgun (WGS) entry which is preliminary data.</text>
</comment>
<dbReference type="PROSITE" id="PS50112">
    <property type="entry name" value="PAS"/>
    <property type="match status" value="1"/>
</dbReference>
<dbReference type="AlphaFoldDB" id="W7T9G2"/>
<dbReference type="GO" id="GO:0016301">
    <property type="term" value="F:kinase activity"/>
    <property type="evidence" value="ECO:0007669"/>
    <property type="project" value="UniProtKB-KW"/>
</dbReference>
<feature type="region of interest" description="Disordered" evidence="1">
    <location>
        <begin position="106"/>
        <end position="130"/>
    </location>
</feature>
<evidence type="ECO:0000259" key="2">
    <source>
        <dbReference type="PROSITE" id="PS50112"/>
    </source>
</evidence>
<dbReference type="InterPro" id="IPR035965">
    <property type="entry name" value="PAS-like_dom_sf"/>
</dbReference>
<sequence>MLVSISSHRMVDSVELGATKSRAASTGSTNGAQREGHGFKSLLEACNRIQEKQSNKISSTTNCPSTSSCGLPADGKVETTSASKNPDGPKGEFYHPLEKFSRMAGLGQDKNTSTPPTNTSNGASSLSSQALRALSQASSFSRDVGYPTPVPEKLAYMLPVQQKDGNASTVSYSPFPLLSATSSRSHASSSSCPSLSTSSSTSKKDLPAGTSEGFAQSKNLGQGRLDSSNVMGPVNGHFMRHFSGPPTALEVPTPAGCVDANAPPQRIVPPVDMTGVSTRSYRGNNKFDAQIHRDSSGNEEEEADDDEGSEDGKNYHLDLTTLGKKRRAPRMDFSKLTPEEQIQWKKARARKYSAMARERQSKKEEALRAEVGRLQVYKTLVEAAPDAMLLLSNDAQGRILFANKESEKLFGFIPKGGAEKPLPGRCLWEWLDVTDRVAIFAAIGKVVLCKHLVRAVPCTVWLPSGSVPKHDARGPQQSLKVLITLRSSAQGLILIIRPHQYTDRDSASMPGAM</sequence>
<feature type="compositionally biased region" description="Acidic residues" evidence="1">
    <location>
        <begin position="297"/>
        <end position="309"/>
    </location>
</feature>
<feature type="region of interest" description="Disordered" evidence="1">
    <location>
        <begin position="16"/>
        <end position="36"/>
    </location>
</feature>
<accession>W7T9G2</accession>
<evidence type="ECO:0000313" key="4">
    <source>
        <dbReference type="Proteomes" id="UP000019335"/>
    </source>
</evidence>
<evidence type="ECO:0000256" key="1">
    <source>
        <dbReference type="SAM" id="MobiDB-lite"/>
    </source>
</evidence>
<dbReference type="InterPro" id="IPR000014">
    <property type="entry name" value="PAS"/>
</dbReference>